<dbReference type="InterPro" id="IPR005103">
    <property type="entry name" value="AA9_LPMO"/>
</dbReference>
<dbReference type="EMBL" id="CAOQHR010000001">
    <property type="protein sequence ID" value="CAI6261697.1"/>
    <property type="molecule type" value="Genomic_DNA"/>
</dbReference>
<evidence type="ECO:0000256" key="8">
    <source>
        <dbReference type="ARBA" id="ARBA00023008"/>
    </source>
</evidence>
<evidence type="ECO:0000256" key="6">
    <source>
        <dbReference type="ARBA" id="ARBA00023001"/>
    </source>
</evidence>
<dbReference type="GO" id="GO:0005576">
    <property type="term" value="C:extracellular region"/>
    <property type="evidence" value="ECO:0007669"/>
    <property type="project" value="UniProtKB-SubCell"/>
</dbReference>
<dbReference type="EC" id="1.14.99.56" evidence="15"/>
<feature type="chain" id="PRO_5040841378" description="lytic cellulose monooxygenase (C4-dehydrogenating)" evidence="16">
    <location>
        <begin position="19"/>
        <end position="293"/>
    </location>
</feature>
<keyword evidence="10" id="KW-1015">Disulfide bond</keyword>
<evidence type="ECO:0000256" key="13">
    <source>
        <dbReference type="ARBA" id="ARBA00044502"/>
    </source>
</evidence>
<evidence type="ECO:0000259" key="17">
    <source>
        <dbReference type="Pfam" id="PF03443"/>
    </source>
</evidence>
<dbReference type="PANTHER" id="PTHR33353">
    <property type="entry name" value="PUTATIVE (AFU_ORTHOLOGUE AFUA_1G12560)-RELATED"/>
    <property type="match status" value="1"/>
</dbReference>
<gene>
    <name evidence="18" type="ORF">PDIGIT_LOCUS1375</name>
</gene>
<dbReference type="GO" id="GO:0004497">
    <property type="term" value="F:monooxygenase activity"/>
    <property type="evidence" value="ECO:0007669"/>
    <property type="project" value="UniProtKB-KW"/>
</dbReference>
<evidence type="ECO:0000313" key="18">
    <source>
        <dbReference type="EMBL" id="CAI6261697.1"/>
    </source>
</evidence>
<evidence type="ECO:0000256" key="7">
    <source>
        <dbReference type="ARBA" id="ARBA00023002"/>
    </source>
</evidence>
<keyword evidence="4" id="KW-0479">Metal-binding</keyword>
<dbReference type="Pfam" id="PF03443">
    <property type="entry name" value="AA9"/>
    <property type="match status" value="1"/>
</dbReference>
<protein>
    <recommendedName>
        <fullName evidence="15">lytic cellulose monooxygenase (C4-dehydrogenating)</fullName>
        <ecNumber evidence="15">1.14.99.56</ecNumber>
    </recommendedName>
</protein>
<feature type="domain" description="Auxiliary Activity family 9 catalytic" evidence="17">
    <location>
        <begin position="19"/>
        <end position="227"/>
    </location>
</feature>
<keyword evidence="9" id="KW-0503">Monooxygenase</keyword>
<evidence type="ECO:0000313" key="19">
    <source>
        <dbReference type="Proteomes" id="UP001152607"/>
    </source>
</evidence>
<evidence type="ECO:0000256" key="15">
    <source>
        <dbReference type="ARBA" id="ARBA00047174"/>
    </source>
</evidence>
<keyword evidence="7" id="KW-0560">Oxidoreductase</keyword>
<evidence type="ECO:0000256" key="12">
    <source>
        <dbReference type="ARBA" id="ARBA00023326"/>
    </source>
</evidence>
<evidence type="ECO:0000256" key="10">
    <source>
        <dbReference type="ARBA" id="ARBA00023157"/>
    </source>
</evidence>
<keyword evidence="3" id="KW-0964">Secreted</keyword>
<comment type="caution">
    <text evidence="18">The sequence shown here is derived from an EMBL/GenBank/DDBJ whole genome shotgun (WGS) entry which is preliminary data.</text>
</comment>
<comment type="cofactor">
    <cofactor evidence="1">
        <name>Cu(2+)</name>
        <dbReference type="ChEBI" id="CHEBI:29036"/>
    </cofactor>
</comment>
<organism evidence="18 19">
    <name type="scientific">Periconia digitata</name>
    <dbReference type="NCBI Taxonomy" id="1303443"/>
    <lineage>
        <taxon>Eukaryota</taxon>
        <taxon>Fungi</taxon>
        <taxon>Dikarya</taxon>
        <taxon>Ascomycota</taxon>
        <taxon>Pezizomycotina</taxon>
        <taxon>Dothideomycetes</taxon>
        <taxon>Pleosporomycetidae</taxon>
        <taxon>Pleosporales</taxon>
        <taxon>Massarineae</taxon>
        <taxon>Periconiaceae</taxon>
        <taxon>Periconia</taxon>
    </lineage>
</organism>
<evidence type="ECO:0000256" key="5">
    <source>
        <dbReference type="ARBA" id="ARBA00022729"/>
    </source>
</evidence>
<evidence type="ECO:0000256" key="9">
    <source>
        <dbReference type="ARBA" id="ARBA00023033"/>
    </source>
</evidence>
<name>A0A9W4U2R6_9PLEO</name>
<evidence type="ECO:0000256" key="4">
    <source>
        <dbReference type="ARBA" id="ARBA00022723"/>
    </source>
</evidence>
<evidence type="ECO:0000256" key="3">
    <source>
        <dbReference type="ARBA" id="ARBA00022525"/>
    </source>
</evidence>
<evidence type="ECO:0000256" key="16">
    <source>
        <dbReference type="SAM" id="SignalP"/>
    </source>
</evidence>
<evidence type="ECO:0000256" key="1">
    <source>
        <dbReference type="ARBA" id="ARBA00001973"/>
    </source>
</evidence>
<evidence type="ECO:0000256" key="2">
    <source>
        <dbReference type="ARBA" id="ARBA00004613"/>
    </source>
</evidence>
<feature type="signal peptide" evidence="16">
    <location>
        <begin position="1"/>
        <end position="18"/>
    </location>
</feature>
<keyword evidence="12" id="KW-0624">Polysaccharide degradation</keyword>
<evidence type="ECO:0000256" key="11">
    <source>
        <dbReference type="ARBA" id="ARBA00023277"/>
    </source>
</evidence>
<comment type="subcellular location">
    <subcellularLocation>
        <location evidence="2">Secreted</location>
    </subcellularLocation>
</comment>
<dbReference type="GO" id="GO:0046872">
    <property type="term" value="F:metal ion binding"/>
    <property type="evidence" value="ECO:0007669"/>
    <property type="project" value="UniProtKB-KW"/>
</dbReference>
<sequence>MKASGSLLLALLSVSASAHYVFNHLVVDGVETGPWQYVRDVAAEANTGYNDNEMIGKVRPQEDINSEAMACGRQAFRTTQSTQTVDLQPGTALGFNIQHDFDSQGNGFDNIFHNGPAQIYLARAPNDDLSTFNGTEGKWFKIASITAAHDTRPNADYWITYGKNRVNFTLPEATPPGKYLLRIEHFMAPQFYVNCAHVNVLGNGAGVITDSDYATFPGSYKLEDPGSYPYLSIIWSHRCFPVSSGFFFLTETIAITLDYKIWNKPGALLNYVGPGPKVWDGSGSSKREVEFIA</sequence>
<dbReference type="OrthoDB" id="6038816at2759"/>
<accession>A0A9W4U2R6</accession>
<comment type="catalytic activity">
    <reaction evidence="14">
        <text>[(1-&gt;4)-beta-D-glucosyl]n+m + reduced acceptor + O2 = 4-dehydro-beta-D-glucosyl-[(1-&gt;4)-beta-D-glucosyl]n-1 + [(1-&gt;4)-beta-D-glucosyl]m + acceptor + H2O.</text>
        <dbReference type="EC" id="1.14.99.56"/>
    </reaction>
</comment>
<dbReference type="Proteomes" id="UP001152607">
    <property type="component" value="Unassembled WGS sequence"/>
</dbReference>
<proteinExistence type="inferred from homology"/>
<dbReference type="GO" id="GO:0030245">
    <property type="term" value="P:cellulose catabolic process"/>
    <property type="evidence" value="ECO:0007669"/>
    <property type="project" value="UniProtKB-KW"/>
</dbReference>
<dbReference type="Gene3D" id="2.70.50.70">
    <property type="match status" value="1"/>
</dbReference>
<dbReference type="PANTHER" id="PTHR33353:SF10">
    <property type="entry name" value="ENDO-BETA-1,4-GLUCANASE D"/>
    <property type="match status" value="1"/>
</dbReference>
<keyword evidence="6" id="KW-0136">Cellulose degradation</keyword>
<dbReference type="InterPro" id="IPR049892">
    <property type="entry name" value="AA9"/>
</dbReference>
<keyword evidence="8" id="KW-0186">Copper</keyword>
<comment type="similarity">
    <text evidence="13">Belongs to the polysaccharide monooxygenase AA9 family.</text>
</comment>
<keyword evidence="11" id="KW-0119">Carbohydrate metabolism</keyword>
<keyword evidence="19" id="KW-1185">Reference proteome</keyword>
<evidence type="ECO:0000256" key="14">
    <source>
        <dbReference type="ARBA" id="ARBA00045077"/>
    </source>
</evidence>
<keyword evidence="5 16" id="KW-0732">Signal</keyword>
<dbReference type="AlphaFoldDB" id="A0A9W4U2R6"/>
<reference evidence="18" key="1">
    <citation type="submission" date="2023-01" db="EMBL/GenBank/DDBJ databases">
        <authorList>
            <person name="Van Ghelder C."/>
            <person name="Rancurel C."/>
        </authorList>
    </citation>
    <scope>NUCLEOTIDE SEQUENCE</scope>
    <source>
        <strain evidence="18">CNCM I-4278</strain>
    </source>
</reference>